<proteinExistence type="predicted"/>
<evidence type="ECO:0000256" key="1">
    <source>
        <dbReference type="SAM" id="Phobius"/>
    </source>
</evidence>
<feature type="transmembrane region" description="Helical" evidence="1">
    <location>
        <begin position="68"/>
        <end position="90"/>
    </location>
</feature>
<reference evidence="2" key="1">
    <citation type="journal article" date="2023" name="Nat. Commun.">
        <title>Diploid and tetraploid genomes of Acorus and the evolution of monocots.</title>
        <authorList>
            <person name="Ma L."/>
            <person name="Liu K.W."/>
            <person name="Li Z."/>
            <person name="Hsiao Y.Y."/>
            <person name="Qi Y."/>
            <person name="Fu T."/>
            <person name="Tang G.D."/>
            <person name="Zhang D."/>
            <person name="Sun W.H."/>
            <person name="Liu D.K."/>
            <person name="Li Y."/>
            <person name="Chen G.Z."/>
            <person name="Liu X.D."/>
            <person name="Liao X.Y."/>
            <person name="Jiang Y.T."/>
            <person name="Yu X."/>
            <person name="Hao Y."/>
            <person name="Huang J."/>
            <person name="Zhao X.W."/>
            <person name="Ke S."/>
            <person name="Chen Y.Y."/>
            <person name="Wu W.L."/>
            <person name="Hsu J.L."/>
            <person name="Lin Y.F."/>
            <person name="Huang M.D."/>
            <person name="Li C.Y."/>
            <person name="Huang L."/>
            <person name="Wang Z.W."/>
            <person name="Zhao X."/>
            <person name="Zhong W.Y."/>
            <person name="Peng D.H."/>
            <person name="Ahmad S."/>
            <person name="Lan S."/>
            <person name="Zhang J.S."/>
            <person name="Tsai W.C."/>
            <person name="Van de Peer Y."/>
            <person name="Liu Z.J."/>
        </authorList>
    </citation>
    <scope>NUCLEOTIDE SEQUENCE</scope>
    <source>
        <strain evidence="2">CP</strain>
    </source>
</reference>
<dbReference type="Proteomes" id="UP001180020">
    <property type="component" value="Unassembled WGS sequence"/>
</dbReference>
<organism evidence="2 3">
    <name type="scientific">Acorus calamus</name>
    <name type="common">Sweet flag</name>
    <dbReference type="NCBI Taxonomy" id="4465"/>
    <lineage>
        <taxon>Eukaryota</taxon>
        <taxon>Viridiplantae</taxon>
        <taxon>Streptophyta</taxon>
        <taxon>Embryophyta</taxon>
        <taxon>Tracheophyta</taxon>
        <taxon>Spermatophyta</taxon>
        <taxon>Magnoliopsida</taxon>
        <taxon>Liliopsida</taxon>
        <taxon>Acoraceae</taxon>
        <taxon>Acorus</taxon>
    </lineage>
</organism>
<keyword evidence="1" id="KW-0472">Membrane</keyword>
<keyword evidence="1" id="KW-1133">Transmembrane helix</keyword>
<dbReference type="AlphaFoldDB" id="A0AAV9C9V7"/>
<dbReference type="EMBL" id="JAUJYO010000020">
    <property type="protein sequence ID" value="KAK1285052.1"/>
    <property type="molecule type" value="Genomic_DNA"/>
</dbReference>
<comment type="caution">
    <text evidence="2">The sequence shown here is derived from an EMBL/GenBank/DDBJ whole genome shotgun (WGS) entry which is preliminary data.</text>
</comment>
<feature type="transmembrane region" description="Helical" evidence="1">
    <location>
        <begin position="122"/>
        <end position="146"/>
    </location>
</feature>
<keyword evidence="3" id="KW-1185">Reference proteome</keyword>
<protein>
    <submittedName>
        <fullName evidence="2">Uncharacterized protein</fullName>
    </submittedName>
</protein>
<sequence length="212" mass="23560">MNPSRNISTDRIIEVTSDGPNPAITAPNAGLPPNLDKAIKIAQYWLTFSSSLAGNISFGAPKTTMQKIIYVFTNSTLQTVGLVAVVWVILSTNPHWKDHLPRRIFALLPEKANGPDPIPRRLMWTLFVLCFVSILLRASLALMARVTRSRDLLFHSRGLFGLVDPSMGLSVANAGLVYFDDRLLAMSEDDLPYQVHVTKYFAPCGRTQFLMN</sequence>
<name>A0AAV9C9V7_ACOCL</name>
<accession>A0AAV9C9V7</accession>
<evidence type="ECO:0000313" key="2">
    <source>
        <dbReference type="EMBL" id="KAK1285052.1"/>
    </source>
</evidence>
<reference evidence="2" key="2">
    <citation type="submission" date="2023-06" db="EMBL/GenBank/DDBJ databases">
        <authorList>
            <person name="Ma L."/>
            <person name="Liu K.-W."/>
            <person name="Li Z."/>
            <person name="Hsiao Y.-Y."/>
            <person name="Qi Y."/>
            <person name="Fu T."/>
            <person name="Tang G."/>
            <person name="Zhang D."/>
            <person name="Sun W.-H."/>
            <person name="Liu D.-K."/>
            <person name="Li Y."/>
            <person name="Chen G.-Z."/>
            <person name="Liu X.-D."/>
            <person name="Liao X.-Y."/>
            <person name="Jiang Y.-T."/>
            <person name="Yu X."/>
            <person name="Hao Y."/>
            <person name="Huang J."/>
            <person name="Zhao X.-W."/>
            <person name="Ke S."/>
            <person name="Chen Y.-Y."/>
            <person name="Wu W.-L."/>
            <person name="Hsu J.-L."/>
            <person name="Lin Y.-F."/>
            <person name="Huang M.-D."/>
            <person name="Li C.-Y."/>
            <person name="Huang L."/>
            <person name="Wang Z.-W."/>
            <person name="Zhao X."/>
            <person name="Zhong W.-Y."/>
            <person name="Peng D.-H."/>
            <person name="Ahmad S."/>
            <person name="Lan S."/>
            <person name="Zhang J.-S."/>
            <person name="Tsai W.-C."/>
            <person name="Van De Peer Y."/>
            <person name="Liu Z.-J."/>
        </authorList>
    </citation>
    <scope>NUCLEOTIDE SEQUENCE</scope>
    <source>
        <strain evidence="2">CP</strain>
        <tissue evidence="2">Leaves</tissue>
    </source>
</reference>
<evidence type="ECO:0000313" key="3">
    <source>
        <dbReference type="Proteomes" id="UP001180020"/>
    </source>
</evidence>
<keyword evidence="1" id="KW-0812">Transmembrane</keyword>
<gene>
    <name evidence="2" type="ORF">QJS10_CPB20g00842</name>
</gene>